<dbReference type="PANTHER" id="PTHR35092">
    <property type="entry name" value="CHLORINASE MJ1651"/>
    <property type="match status" value="1"/>
</dbReference>
<accession>A0A497EVK8</accession>
<dbReference type="PANTHER" id="PTHR35092:SF1">
    <property type="entry name" value="CHLORINASE MJ1651"/>
    <property type="match status" value="1"/>
</dbReference>
<dbReference type="AlphaFoldDB" id="A0A497EVK8"/>
<dbReference type="Gene3D" id="3.40.50.10790">
    <property type="entry name" value="S-adenosyl-l-methionine hydroxide adenosyltransferase, N-terminal"/>
    <property type="match status" value="1"/>
</dbReference>
<reference evidence="2 3" key="1">
    <citation type="submission" date="2018-06" db="EMBL/GenBank/DDBJ databases">
        <title>Extensive metabolic versatility and redundancy in microbially diverse, dynamic hydrothermal sediments.</title>
        <authorList>
            <person name="Dombrowski N."/>
            <person name="Teske A."/>
            <person name="Baker B.J."/>
        </authorList>
    </citation>
    <scope>NUCLEOTIDE SEQUENCE [LARGE SCALE GENOMIC DNA]</scope>
    <source>
        <strain evidence="2">B30_G17</strain>
    </source>
</reference>
<dbReference type="InterPro" id="IPR002747">
    <property type="entry name" value="SAM_OH_AdoTrfase"/>
</dbReference>
<dbReference type="EMBL" id="QMQY01000024">
    <property type="protein sequence ID" value="RLE51072.1"/>
    <property type="molecule type" value="Genomic_DNA"/>
</dbReference>
<comment type="caution">
    <text evidence="2">The sequence shown here is derived from an EMBL/GenBank/DDBJ whole genome shotgun (WGS) entry which is preliminary data.</text>
</comment>
<dbReference type="Pfam" id="PF01887">
    <property type="entry name" value="SAM_HAT_N"/>
    <property type="match status" value="1"/>
</dbReference>
<feature type="non-terminal residue" evidence="2">
    <location>
        <position position="141"/>
    </location>
</feature>
<dbReference type="SUPFAM" id="SSF102522">
    <property type="entry name" value="Bacterial fluorinating enzyme, N-terminal domain"/>
    <property type="match status" value="1"/>
</dbReference>
<feature type="domain" description="S-adenosyl-l-methionine hydroxide adenosyltransferase N-terminal" evidence="1">
    <location>
        <begin position="7"/>
        <end position="140"/>
    </location>
</feature>
<dbReference type="Proteomes" id="UP000281962">
    <property type="component" value="Unassembled WGS sequence"/>
</dbReference>
<sequence length="141" mass="15737">MVKRDIIAILTDFGLRDPYVAIMKGVILSIAPHVKIIDITHEVEKFNVKQGAFILASVVRYFPRNTIYLCVVDPGVGTKRRPIIVETNRSTFVGPDNGILMLAAHSEGILRVIEIRNPKYMLKGRSSTFHGRDIFAPAAAY</sequence>
<proteinExistence type="predicted"/>
<gene>
    <name evidence="2" type="ORF">DRJ21_00870</name>
</gene>
<name>A0A497EVK8_9CREN</name>
<evidence type="ECO:0000313" key="3">
    <source>
        <dbReference type="Proteomes" id="UP000281962"/>
    </source>
</evidence>
<organism evidence="2 3">
    <name type="scientific">Thermoproteota archaeon</name>
    <dbReference type="NCBI Taxonomy" id="2056631"/>
    <lineage>
        <taxon>Archaea</taxon>
        <taxon>Thermoproteota</taxon>
    </lineage>
</organism>
<dbReference type="InterPro" id="IPR023228">
    <property type="entry name" value="SAM_OH_AdoTrfase_N_sf"/>
</dbReference>
<evidence type="ECO:0000313" key="2">
    <source>
        <dbReference type="EMBL" id="RLE51072.1"/>
    </source>
</evidence>
<dbReference type="InterPro" id="IPR046469">
    <property type="entry name" value="SAM_HAT_N"/>
</dbReference>
<evidence type="ECO:0000259" key="1">
    <source>
        <dbReference type="Pfam" id="PF01887"/>
    </source>
</evidence>
<protein>
    <recommendedName>
        <fullName evidence="1">S-adenosyl-l-methionine hydroxide adenosyltransferase N-terminal domain-containing protein</fullName>
    </recommendedName>
</protein>